<evidence type="ECO:0000313" key="1">
    <source>
        <dbReference type="EMBL" id="CAJ1084402.1"/>
    </source>
</evidence>
<name>A0AAV1HEM3_XYRNO</name>
<organism evidence="1 2">
    <name type="scientific">Xyrichtys novacula</name>
    <name type="common">Pearly razorfish</name>
    <name type="synonym">Hemipteronotus novacula</name>
    <dbReference type="NCBI Taxonomy" id="13765"/>
    <lineage>
        <taxon>Eukaryota</taxon>
        <taxon>Metazoa</taxon>
        <taxon>Chordata</taxon>
        <taxon>Craniata</taxon>
        <taxon>Vertebrata</taxon>
        <taxon>Euteleostomi</taxon>
        <taxon>Actinopterygii</taxon>
        <taxon>Neopterygii</taxon>
        <taxon>Teleostei</taxon>
        <taxon>Neoteleostei</taxon>
        <taxon>Acanthomorphata</taxon>
        <taxon>Eupercaria</taxon>
        <taxon>Labriformes</taxon>
        <taxon>Labridae</taxon>
        <taxon>Xyrichtys</taxon>
    </lineage>
</organism>
<dbReference type="EMBL" id="OY660885">
    <property type="protein sequence ID" value="CAJ1084402.1"/>
    <property type="molecule type" value="Genomic_DNA"/>
</dbReference>
<gene>
    <name evidence="1" type="ORF">XNOV1_A035646</name>
</gene>
<dbReference type="AlphaFoldDB" id="A0AAV1HEM3"/>
<reference evidence="1" key="1">
    <citation type="submission" date="2023-08" db="EMBL/GenBank/DDBJ databases">
        <authorList>
            <person name="Alioto T."/>
            <person name="Alioto T."/>
            <person name="Gomez Garrido J."/>
        </authorList>
    </citation>
    <scope>NUCLEOTIDE SEQUENCE</scope>
</reference>
<dbReference type="Proteomes" id="UP001178508">
    <property type="component" value="Chromosome 22"/>
</dbReference>
<sequence>MVFLISNVEGVFIGAGVGQENYGHTELRGPSLGLGMDVGPGSLKYAAKAEIVSVSAHKGPVKATLSLAADSAVGIGPTQQEAKSSWDLKMSGEGNEIVKNDLGLEKYRDCPERFNTDAYAGAGGYSYKGKEGAFIGAGVGQIRDGDTELRGPAVGLGIEQGPASSRVAAKAEIVSVSAHKGPAKVTVGLAADSALGISPTQLEAKVLGTGVSFGRTMGFSVLGSGFEFKLW</sequence>
<evidence type="ECO:0000313" key="2">
    <source>
        <dbReference type="Proteomes" id="UP001178508"/>
    </source>
</evidence>
<keyword evidence="2" id="KW-1185">Reference proteome</keyword>
<proteinExistence type="predicted"/>
<protein>
    <submittedName>
        <fullName evidence="1">Uncharacterized protein LOC116059278</fullName>
    </submittedName>
</protein>
<accession>A0AAV1HEM3</accession>